<organism evidence="1 2">
    <name type="scientific">Aquilegia coerulea</name>
    <name type="common">Rocky mountain columbine</name>
    <dbReference type="NCBI Taxonomy" id="218851"/>
    <lineage>
        <taxon>Eukaryota</taxon>
        <taxon>Viridiplantae</taxon>
        <taxon>Streptophyta</taxon>
        <taxon>Embryophyta</taxon>
        <taxon>Tracheophyta</taxon>
        <taxon>Spermatophyta</taxon>
        <taxon>Magnoliopsida</taxon>
        <taxon>Ranunculales</taxon>
        <taxon>Ranunculaceae</taxon>
        <taxon>Thalictroideae</taxon>
        <taxon>Aquilegia</taxon>
    </lineage>
</organism>
<keyword evidence="2" id="KW-1185">Reference proteome</keyword>
<proteinExistence type="predicted"/>
<sequence>MLNGLPCGISPHNLFALKFACLILLRPRMLSGIFPVSLLLDKSNHCNPNNFPMPGGINPFIRFLEMSNFSS</sequence>
<evidence type="ECO:0000313" key="1">
    <source>
        <dbReference type="EMBL" id="PIA35389.1"/>
    </source>
</evidence>
<accession>A0A2G5CVR9</accession>
<dbReference type="InParanoid" id="A0A2G5CVR9"/>
<evidence type="ECO:0000313" key="2">
    <source>
        <dbReference type="Proteomes" id="UP000230069"/>
    </source>
</evidence>
<gene>
    <name evidence="1" type="ORF">AQUCO_03500041v1</name>
</gene>
<dbReference type="AlphaFoldDB" id="A0A2G5CVR9"/>
<name>A0A2G5CVR9_AQUCA</name>
<protein>
    <submittedName>
        <fullName evidence="1">Uncharacterized protein</fullName>
    </submittedName>
</protein>
<dbReference type="OrthoDB" id="10414708at2759"/>
<dbReference type="Proteomes" id="UP000230069">
    <property type="component" value="Unassembled WGS sequence"/>
</dbReference>
<reference evidence="1 2" key="1">
    <citation type="submission" date="2017-09" db="EMBL/GenBank/DDBJ databases">
        <title>WGS assembly of Aquilegia coerulea Goldsmith.</title>
        <authorList>
            <person name="Hodges S."/>
            <person name="Kramer E."/>
            <person name="Nordborg M."/>
            <person name="Tomkins J."/>
            <person name="Borevitz J."/>
            <person name="Derieg N."/>
            <person name="Yan J."/>
            <person name="Mihaltcheva S."/>
            <person name="Hayes R.D."/>
            <person name="Rokhsar D."/>
        </authorList>
    </citation>
    <scope>NUCLEOTIDE SEQUENCE [LARGE SCALE GENOMIC DNA]</scope>
    <source>
        <strain evidence="2">cv. Goldsmith</strain>
    </source>
</reference>
<dbReference type="EMBL" id="KZ305052">
    <property type="protein sequence ID" value="PIA35389.1"/>
    <property type="molecule type" value="Genomic_DNA"/>
</dbReference>